<gene>
    <name evidence="1" type="ORF">C3L24_11250</name>
</gene>
<comment type="caution">
    <text evidence="1">The sequence shown here is derived from an EMBL/GenBank/DDBJ whole genome shotgun (WGS) entry which is preliminary data.</text>
</comment>
<evidence type="ECO:0000313" key="1">
    <source>
        <dbReference type="EMBL" id="PUD99246.1"/>
    </source>
</evidence>
<proteinExistence type="predicted"/>
<organism evidence="1 2">
    <name type="scientific">Candidatus Sedimenticola endophacoides</name>
    <dbReference type="NCBI Taxonomy" id="2548426"/>
    <lineage>
        <taxon>Bacteria</taxon>
        <taxon>Pseudomonadati</taxon>
        <taxon>Pseudomonadota</taxon>
        <taxon>Gammaproteobacteria</taxon>
        <taxon>Chromatiales</taxon>
        <taxon>Sedimenticolaceae</taxon>
        <taxon>Sedimenticola</taxon>
    </lineage>
</organism>
<dbReference type="EMBL" id="PQCO01000265">
    <property type="protein sequence ID" value="PUD99246.1"/>
    <property type="molecule type" value="Genomic_DNA"/>
</dbReference>
<dbReference type="AlphaFoldDB" id="A0A6N4DPV0"/>
<protein>
    <submittedName>
        <fullName evidence="1">Uncharacterized protein</fullName>
    </submittedName>
</protein>
<dbReference type="Proteomes" id="UP000250928">
    <property type="component" value="Unassembled WGS sequence"/>
</dbReference>
<reference evidence="1 2" key="1">
    <citation type="submission" date="2018-01" db="EMBL/GenBank/DDBJ databases">
        <title>Novel co-symbiosis in the lucinid bivalve Phacoides pectinatus.</title>
        <authorList>
            <person name="Lim S.J."/>
            <person name="Davis B.G."/>
            <person name="Gill D.E."/>
            <person name="Engel A.S."/>
            <person name="Anderson L.C."/>
            <person name="Campbell B.J."/>
        </authorList>
    </citation>
    <scope>NUCLEOTIDE SEQUENCE [LARGE SCALE GENOMIC DNA]</scope>
    <source>
        <strain evidence="1">N3_P5</strain>
    </source>
</reference>
<accession>A0A6N4DPV0</accession>
<evidence type="ECO:0000313" key="2">
    <source>
        <dbReference type="Proteomes" id="UP000250928"/>
    </source>
</evidence>
<sequence length="176" mass="19733">MGDDRGMVNISAAYTGRWASQYRDLAIRYNEKVWNLAESVDTGGDTLFGLTDGQDGASFLLRVEYVRGAERFDDRAYVQALAEGILDAAEPLGEAGCRELTLAGLRFHCADYRYHNPRFGEQLLRHAFMKHDDHVVVMALAWPVTEPLVPGGRFPLRHTLLLEGVRIGPHLYRQSG</sequence>
<name>A0A6N4DPV0_9GAMM</name>